<keyword evidence="2 6" id="KW-0479">Metal-binding</keyword>
<name>A0A0R1VY69_9LACO</name>
<dbReference type="STRING" id="1423735.FC15_GL001212"/>
<keyword evidence="4 6" id="KW-0862">Zinc</keyword>
<dbReference type="EMBL" id="AZFX01000036">
    <property type="protein sequence ID" value="KRM10609.1"/>
    <property type="molecule type" value="Genomic_DNA"/>
</dbReference>
<comment type="similarity">
    <text evidence="6">Belongs to the peptidase M3 family.</text>
</comment>
<dbReference type="Pfam" id="PF01432">
    <property type="entry name" value="Peptidase_M3"/>
    <property type="match status" value="1"/>
</dbReference>
<dbReference type="InterPro" id="IPR001567">
    <property type="entry name" value="Pept_M3A_M3B_dom"/>
</dbReference>
<sequence>MADFTTLKYERPNFEHVKQEFNQLLAALKGADDPLTATNAALAISQLSERFVSQQMLASIRYSVNTLDAFYEGENDYWDNEGPKYDELTSQYYEALVTSPFQEALHEVLPAPLFELAAAQVRSFSAENIPLMQQNNKLVSRYSKLIASAQIEFNGETYTLPQLGKFGSDPDRHLRKAASLAMAGWYADHEAEFDDIYDQMVKVRTQMAHQLGYRDYAAMSLDVRDRFGYGEKEIADYRQQILTQVVPVVTSIHERQRQRLGLDKLEFFDEAFTFPSGNAVPEGTADELVQKANEFYHELSPETGEFFQMMIDNHNLDLLSHHGKQSGGYCEYLPAFKTPFIFANFNGTSGDVDVLTHETGHAFQTHEAQDTNAWECVFPTTEAAEIFSMSMEFIAYPWIDKFFGKQTAKYEYDHLSNALIFLPYGALVDHFQTEVYTHPEMTPAQRKATWRRLEKMYLPDRDYSEVPDLDRGLFWYRQGHIFEVPFYYIDYTLAQVVAFEFWQRFNIEHDPKAWTDYLMMAKAGGKKTFGELIELGHLKSPFEDGTIAEVVAQIKQKLATTSEDDLK</sequence>
<dbReference type="SUPFAM" id="SSF55486">
    <property type="entry name" value="Metalloproteases ('zincins'), catalytic domain"/>
    <property type="match status" value="1"/>
</dbReference>
<evidence type="ECO:0000313" key="9">
    <source>
        <dbReference type="Proteomes" id="UP000051315"/>
    </source>
</evidence>
<keyword evidence="1 6" id="KW-0645">Protease</keyword>
<feature type="domain" description="Peptidase M3A/M3B catalytic" evidence="7">
    <location>
        <begin position="168"/>
        <end position="541"/>
    </location>
</feature>
<keyword evidence="5 6" id="KW-0482">Metalloprotease</keyword>
<dbReference type="NCBIfam" id="TIGR02289">
    <property type="entry name" value="M3_not_pepF"/>
    <property type="match status" value="1"/>
</dbReference>
<comment type="cofactor">
    <cofactor evidence="6">
        <name>Zn(2+)</name>
        <dbReference type="ChEBI" id="CHEBI:29105"/>
    </cofactor>
    <text evidence="6">Binds 1 zinc ion.</text>
</comment>
<evidence type="ECO:0000256" key="6">
    <source>
        <dbReference type="RuleBase" id="RU003435"/>
    </source>
</evidence>
<evidence type="ECO:0000256" key="3">
    <source>
        <dbReference type="ARBA" id="ARBA00022801"/>
    </source>
</evidence>
<evidence type="ECO:0000259" key="7">
    <source>
        <dbReference type="Pfam" id="PF01432"/>
    </source>
</evidence>
<keyword evidence="3 6" id="KW-0378">Hydrolase</keyword>
<dbReference type="Gene3D" id="1.10.1370.30">
    <property type="match status" value="1"/>
</dbReference>
<protein>
    <recommendedName>
        <fullName evidence="7">Peptidase M3A/M3B catalytic domain-containing protein</fullName>
    </recommendedName>
</protein>
<dbReference type="InterPro" id="IPR011976">
    <property type="entry name" value="Pept_M3B_oligopep-rel"/>
</dbReference>
<dbReference type="RefSeq" id="WP_057823894.1">
    <property type="nucleotide sequence ID" value="NZ_AZFX01000036.1"/>
</dbReference>
<dbReference type="OrthoDB" id="9769691at2"/>
<keyword evidence="9" id="KW-1185">Reference proteome</keyword>
<accession>A0A0R1VY69</accession>
<dbReference type="CDD" id="cd09606">
    <property type="entry name" value="M3B_PepF"/>
    <property type="match status" value="1"/>
</dbReference>
<dbReference type="GO" id="GO:0046872">
    <property type="term" value="F:metal ion binding"/>
    <property type="evidence" value="ECO:0007669"/>
    <property type="project" value="UniProtKB-UniRule"/>
</dbReference>
<evidence type="ECO:0000256" key="2">
    <source>
        <dbReference type="ARBA" id="ARBA00022723"/>
    </source>
</evidence>
<reference evidence="8 9" key="1">
    <citation type="journal article" date="2015" name="Genome Announc.">
        <title>Expanding the biotechnology potential of lactobacilli through comparative genomics of 213 strains and associated genera.</title>
        <authorList>
            <person name="Sun Z."/>
            <person name="Harris H.M."/>
            <person name="McCann A."/>
            <person name="Guo C."/>
            <person name="Argimon S."/>
            <person name="Zhang W."/>
            <person name="Yang X."/>
            <person name="Jeffery I.B."/>
            <person name="Cooney J.C."/>
            <person name="Kagawa T.F."/>
            <person name="Liu W."/>
            <person name="Song Y."/>
            <person name="Salvetti E."/>
            <person name="Wrobel A."/>
            <person name="Rasinkangas P."/>
            <person name="Parkhill J."/>
            <person name="Rea M.C."/>
            <person name="O'Sullivan O."/>
            <person name="Ritari J."/>
            <person name="Douillard F.P."/>
            <person name="Paul Ross R."/>
            <person name="Yang R."/>
            <person name="Briner A.E."/>
            <person name="Felis G.E."/>
            <person name="de Vos W.M."/>
            <person name="Barrangou R."/>
            <person name="Klaenhammer T.R."/>
            <person name="Caufield P.W."/>
            <person name="Cui Y."/>
            <person name="Zhang H."/>
            <person name="O'Toole P.W."/>
        </authorList>
    </citation>
    <scope>NUCLEOTIDE SEQUENCE [LARGE SCALE GENOMIC DNA]</scope>
    <source>
        <strain evidence="8 9">DSM 17758</strain>
    </source>
</reference>
<dbReference type="GO" id="GO:0006508">
    <property type="term" value="P:proteolysis"/>
    <property type="evidence" value="ECO:0007669"/>
    <property type="project" value="UniProtKB-KW"/>
</dbReference>
<organism evidence="8 9">
    <name type="scientific">Lapidilactobacillus concavus DSM 17758</name>
    <dbReference type="NCBI Taxonomy" id="1423735"/>
    <lineage>
        <taxon>Bacteria</taxon>
        <taxon>Bacillati</taxon>
        <taxon>Bacillota</taxon>
        <taxon>Bacilli</taxon>
        <taxon>Lactobacillales</taxon>
        <taxon>Lactobacillaceae</taxon>
        <taxon>Lapidilactobacillus</taxon>
    </lineage>
</organism>
<proteinExistence type="inferred from homology"/>
<comment type="caution">
    <text evidence="8">The sequence shown here is derived from an EMBL/GenBank/DDBJ whole genome shotgun (WGS) entry which is preliminary data.</text>
</comment>
<evidence type="ECO:0000256" key="4">
    <source>
        <dbReference type="ARBA" id="ARBA00022833"/>
    </source>
</evidence>
<evidence type="ECO:0000256" key="5">
    <source>
        <dbReference type="ARBA" id="ARBA00023049"/>
    </source>
</evidence>
<evidence type="ECO:0000313" key="8">
    <source>
        <dbReference type="EMBL" id="KRM10609.1"/>
    </source>
</evidence>
<dbReference type="Proteomes" id="UP000051315">
    <property type="component" value="Unassembled WGS sequence"/>
</dbReference>
<evidence type="ECO:0000256" key="1">
    <source>
        <dbReference type="ARBA" id="ARBA00022670"/>
    </source>
</evidence>
<dbReference type="GO" id="GO:0004222">
    <property type="term" value="F:metalloendopeptidase activity"/>
    <property type="evidence" value="ECO:0007669"/>
    <property type="project" value="InterPro"/>
</dbReference>
<dbReference type="PATRIC" id="fig|1423735.3.peg.1259"/>
<dbReference type="AlphaFoldDB" id="A0A0R1VY69"/>
<gene>
    <name evidence="8" type="ORF">FC15_GL001212</name>
</gene>